<reference evidence="4" key="1">
    <citation type="submission" date="2024-04" db="EMBL/GenBank/DDBJ databases">
        <authorList>
            <person name="Shaw F."/>
            <person name="Minotto A."/>
        </authorList>
    </citation>
    <scope>NUCLEOTIDE SEQUENCE [LARGE SCALE GENOMIC DNA]</scope>
</reference>
<evidence type="ECO:0000256" key="1">
    <source>
        <dbReference type="SAM" id="Coils"/>
    </source>
</evidence>
<name>A0ABP1CIA2_9APHY</name>
<dbReference type="Proteomes" id="UP001497453">
    <property type="component" value="Chromosome 1"/>
</dbReference>
<feature type="compositionally biased region" description="Pro residues" evidence="2">
    <location>
        <begin position="393"/>
        <end position="405"/>
    </location>
</feature>
<keyword evidence="1" id="KW-0175">Coiled coil</keyword>
<feature type="compositionally biased region" description="Basic and acidic residues" evidence="2">
    <location>
        <begin position="496"/>
        <end position="510"/>
    </location>
</feature>
<dbReference type="Gene3D" id="1.20.1270.60">
    <property type="entry name" value="Arfaptin homology (AH) domain/BAR domain"/>
    <property type="match status" value="1"/>
</dbReference>
<dbReference type="EMBL" id="OZ037944">
    <property type="protein sequence ID" value="CAL1695406.1"/>
    <property type="molecule type" value="Genomic_DNA"/>
</dbReference>
<protein>
    <recommendedName>
        <fullName evidence="5">Sphingolipid long chain base-responsive protein LSP1</fullName>
    </recommendedName>
</protein>
<feature type="compositionally biased region" description="Basic and acidic residues" evidence="2">
    <location>
        <begin position="310"/>
        <end position="326"/>
    </location>
</feature>
<feature type="compositionally biased region" description="Gly residues" evidence="2">
    <location>
        <begin position="33"/>
        <end position="43"/>
    </location>
</feature>
<organism evidence="3 4">
    <name type="scientific">Somion occarium</name>
    <dbReference type="NCBI Taxonomy" id="3059160"/>
    <lineage>
        <taxon>Eukaryota</taxon>
        <taxon>Fungi</taxon>
        <taxon>Dikarya</taxon>
        <taxon>Basidiomycota</taxon>
        <taxon>Agaricomycotina</taxon>
        <taxon>Agaricomycetes</taxon>
        <taxon>Polyporales</taxon>
        <taxon>Cerrenaceae</taxon>
        <taxon>Somion</taxon>
    </lineage>
</organism>
<feature type="compositionally biased region" description="Low complexity" evidence="2">
    <location>
        <begin position="358"/>
        <end position="372"/>
    </location>
</feature>
<feature type="compositionally biased region" description="Polar residues" evidence="2">
    <location>
        <begin position="293"/>
        <end position="303"/>
    </location>
</feature>
<dbReference type="PANTHER" id="PTHR31962:SF1">
    <property type="entry name" value="SPHINGOLIPID LONG CHAIN BASE-RESPONSIVE PROTEIN PIL1"/>
    <property type="match status" value="1"/>
</dbReference>
<dbReference type="InterPro" id="IPR027267">
    <property type="entry name" value="AH/BAR_dom_sf"/>
</dbReference>
<feature type="coiled-coil region" evidence="1">
    <location>
        <begin position="156"/>
        <end position="209"/>
    </location>
</feature>
<feature type="compositionally biased region" description="Low complexity" evidence="2">
    <location>
        <begin position="511"/>
        <end position="526"/>
    </location>
</feature>
<accession>A0ABP1CIA2</accession>
<feature type="region of interest" description="Disordered" evidence="2">
    <location>
        <begin position="293"/>
        <end position="582"/>
    </location>
</feature>
<feature type="region of interest" description="Disordered" evidence="2">
    <location>
        <begin position="20"/>
        <end position="48"/>
    </location>
</feature>
<evidence type="ECO:0008006" key="5">
    <source>
        <dbReference type="Google" id="ProtNLM"/>
    </source>
</evidence>
<feature type="compositionally biased region" description="Basic and acidic residues" evidence="2">
    <location>
        <begin position="529"/>
        <end position="551"/>
    </location>
</feature>
<proteinExistence type="predicted"/>
<evidence type="ECO:0000313" key="4">
    <source>
        <dbReference type="Proteomes" id="UP001497453"/>
    </source>
</evidence>
<gene>
    <name evidence="3" type="ORF">GFSPODELE1_LOCUS736</name>
</gene>
<feature type="compositionally biased region" description="Low complexity" evidence="2">
    <location>
        <begin position="422"/>
        <end position="436"/>
    </location>
</feature>
<evidence type="ECO:0000313" key="3">
    <source>
        <dbReference type="EMBL" id="CAL1695406.1"/>
    </source>
</evidence>
<feature type="compositionally biased region" description="Low complexity" evidence="2">
    <location>
        <begin position="451"/>
        <end position="465"/>
    </location>
</feature>
<dbReference type="Pfam" id="PF13805">
    <property type="entry name" value="Pil1"/>
    <property type="match status" value="1"/>
</dbReference>
<keyword evidence="4" id="KW-1185">Reference proteome</keyword>
<dbReference type="PANTHER" id="PTHR31962">
    <property type="entry name" value="SPHINGOLIPID LONG CHAIN BASE-RESPONSIVE PROTEIN PIL1"/>
    <property type="match status" value="1"/>
</dbReference>
<dbReference type="InterPro" id="IPR028245">
    <property type="entry name" value="PIL1/LSP1"/>
</dbReference>
<evidence type="ECO:0000256" key="2">
    <source>
        <dbReference type="SAM" id="MobiDB-lite"/>
    </source>
</evidence>
<sequence length="582" mass="61858">MSSFFSSIANKAQSALNNTPLAQHIPGSSHGAGTSGESGGSGGSNRYSHTLESIHHQLRTFQQQYSSSTTPAQKIITTQKGVALDLDNVSRDAQANSKEIYLWGQQETDDLKDVTDRIAWLNYVQGQIASALATQLDAARAPFKVLRDAETAIQPRRTLRNNLENQIAKLEHENSKAATQRISEIKTQLHKAQVDDHEAEKEIDILKRKALRESEELRWKALREVRALHLWCFAIDTNTSNQYGEKLVLLSQAATTILPVLPPIPSSPTIPYTGAETTANVRASLQRALDSYTPGSSNLSFPATSAADLQRSDTRSFGETHRKELDNIGSPDAASQSGIPLTPPATATFPPSGPPPQGFSSQQSPTSSTQSLKAVPVATTGISQAEKASLPASSPPPSNQSPPLNPAKLNQTPAPIPIQTESASATASPDPSDPSTKVPSVLPTVAETGVPKSAGPDGPGPASGSLLDIKSDRTPPTPVYGAAIPTSAVGYETAEEEKKRLEREERERLLRTGGSAPPTSASAGAGDATKYESAEEEKKKLERAERERVLREGGSGGGKGPDNHGPPPPGEGEGELPPYQEF</sequence>